<dbReference type="InterPro" id="IPR036188">
    <property type="entry name" value="FAD/NAD-bd_sf"/>
</dbReference>
<keyword evidence="17" id="KW-1185">Reference proteome</keyword>
<sequence length="640" mass="70988">MYTVGEPIRDTKAPSGPLEERWDRRRFSARLVNPANKRKMRIIVVGTGLAGASAAATLGELGYNVISFCYQDSPRRAHSIAAQGGINAAKNYRGDGDSIYRLFYDTIKGGDFRSRESNVYRLAQVSVNIIDQAVAQGVPFAREYGGLLDTRSFGGAQVSRTFYARGQTGQQLLLGAYQALQRQVAAGKVEMHTRHEMLDLIVSDGRARGVVIRDLVTGEIETHVADAVVLATGGYGNVFYLSTNAKGCNTTAIWRAHLRGAYFANPCYTQIHPTCIPVSGDYQSKLTLMSESLRNDGRVWVPLRKGDNRPPGEIPEHERDYYLERMYPSFGNLVPRDIASRAAKNVCDEGRGVGPGGLGVYLDFADAIQRLGREAVEKKYGNLFEMYERITGENPYEVPMRIYPAVHYTMGGLWVDYDLQSTIPGLFVIGEANFSDHGANRLGASALMQGLADGYFVLPATIGDYLADGPFGDVDQDAVDEAVDQVKGKISRLLAVNGNRTADSYHRELGRLMWDYCGMERSEESLRKALERIPELREEFWSNVKVPGDGEGLNQALERAGRVADFFELAELMCIDALHRTESCGGHFRVESQDADGEALRDDENFAYVAAWEHRPDGGPVLHKEALEYEYVTMTQRSYK</sequence>
<dbReference type="GO" id="GO:0008177">
    <property type="term" value="F:succinate dehydrogenase (quinone) activity"/>
    <property type="evidence" value="ECO:0007669"/>
    <property type="project" value="UniProtKB-EC"/>
</dbReference>
<dbReference type="PANTHER" id="PTHR11632">
    <property type="entry name" value="SUCCINATE DEHYDROGENASE 2 FLAVOPROTEIN SUBUNIT"/>
    <property type="match status" value="1"/>
</dbReference>
<evidence type="ECO:0000313" key="17">
    <source>
        <dbReference type="Proteomes" id="UP000217103"/>
    </source>
</evidence>
<dbReference type="PRINTS" id="PR00368">
    <property type="entry name" value="FADPNR"/>
</dbReference>
<dbReference type="GO" id="GO:0005886">
    <property type="term" value="C:plasma membrane"/>
    <property type="evidence" value="ECO:0007669"/>
    <property type="project" value="UniProtKB-SubCell"/>
</dbReference>
<evidence type="ECO:0000256" key="10">
    <source>
        <dbReference type="ARBA" id="ARBA00023002"/>
    </source>
</evidence>
<dbReference type="EC" id="1.3.5.1" evidence="4"/>
<evidence type="ECO:0000313" key="16">
    <source>
        <dbReference type="EMBL" id="SDQ46018.1"/>
    </source>
</evidence>
<comment type="catalytic activity">
    <reaction evidence="12">
        <text>a quinone + succinate = fumarate + a quinol</text>
        <dbReference type="Rhea" id="RHEA:40523"/>
        <dbReference type="ChEBI" id="CHEBI:24646"/>
        <dbReference type="ChEBI" id="CHEBI:29806"/>
        <dbReference type="ChEBI" id="CHEBI:30031"/>
        <dbReference type="ChEBI" id="CHEBI:132124"/>
        <dbReference type="EC" id="1.3.5.1"/>
    </reaction>
</comment>
<feature type="domain" description="FAD-dependent oxidoreductase 2 FAD-binding" evidence="14">
    <location>
        <begin position="42"/>
        <end position="447"/>
    </location>
</feature>
<evidence type="ECO:0000256" key="12">
    <source>
        <dbReference type="ARBA" id="ARBA00049220"/>
    </source>
</evidence>
<dbReference type="Pfam" id="PF00890">
    <property type="entry name" value="FAD_binding_2"/>
    <property type="match status" value="1"/>
</dbReference>
<dbReference type="Gene3D" id="3.90.700.10">
    <property type="entry name" value="Succinate dehydrogenase/fumarate reductase flavoprotein, catalytic domain"/>
    <property type="match status" value="1"/>
</dbReference>
<accession>A0A1H1B228</accession>
<dbReference type="OrthoDB" id="9805351at2"/>
<evidence type="ECO:0000256" key="7">
    <source>
        <dbReference type="ARBA" id="ARBA00022630"/>
    </source>
</evidence>
<gene>
    <name evidence="16" type="ORF">SAMN04489764_0764</name>
</gene>
<reference evidence="16 17" key="1">
    <citation type="submission" date="2016-10" db="EMBL/GenBank/DDBJ databases">
        <authorList>
            <person name="de Groot N.N."/>
        </authorList>
    </citation>
    <scope>NUCLEOTIDE SEQUENCE [LARGE SCALE GENOMIC DNA]</scope>
    <source>
        <strain evidence="16 17">DSM 43794</strain>
    </source>
</reference>
<dbReference type="STRING" id="35622.SAMN04489764_0764"/>
<dbReference type="NCBIfam" id="TIGR01811">
    <property type="entry name" value="sdhA_Bsu"/>
    <property type="match status" value="1"/>
</dbReference>
<comment type="similarity">
    <text evidence="3">Belongs to the FAD-dependent oxidoreductase 2 family. FRD/SDH subfamily.</text>
</comment>
<dbReference type="NCBIfam" id="NF005749">
    <property type="entry name" value="PRK07573.1"/>
    <property type="match status" value="1"/>
</dbReference>
<evidence type="ECO:0000256" key="13">
    <source>
        <dbReference type="PIRSR" id="PIRSR630664-50"/>
    </source>
</evidence>
<evidence type="ECO:0000256" key="5">
    <source>
        <dbReference type="ARBA" id="ARBA00022448"/>
    </source>
</evidence>
<comment type="cofactor">
    <cofactor evidence="1">
        <name>FAD</name>
        <dbReference type="ChEBI" id="CHEBI:57692"/>
    </cofactor>
</comment>
<dbReference type="FunFam" id="3.50.50.60:FF:000009">
    <property type="entry name" value="Succinate dehydrogenase flavoprotein subunit"/>
    <property type="match status" value="1"/>
</dbReference>
<keyword evidence="6" id="KW-1003">Cell membrane</keyword>
<dbReference type="GO" id="GO:0033765">
    <property type="term" value="F:steroid dehydrogenase activity, acting on the CH-CH group of donors"/>
    <property type="evidence" value="ECO:0007669"/>
    <property type="project" value="UniProtKB-ARBA"/>
</dbReference>
<feature type="domain" description="Fumarate reductase/succinate dehydrogenase flavoprotein-like C-terminal" evidence="15">
    <location>
        <begin position="506"/>
        <end position="639"/>
    </location>
</feature>
<dbReference type="Proteomes" id="UP000217103">
    <property type="component" value="Unassembled WGS sequence"/>
</dbReference>
<evidence type="ECO:0000256" key="9">
    <source>
        <dbReference type="ARBA" id="ARBA00022982"/>
    </source>
</evidence>
<evidence type="ECO:0000256" key="8">
    <source>
        <dbReference type="ARBA" id="ARBA00022827"/>
    </source>
</evidence>
<protein>
    <recommendedName>
        <fullName evidence="4">succinate dehydrogenase</fullName>
        <ecNumber evidence="4">1.3.5.1</ecNumber>
    </recommendedName>
</protein>
<keyword evidence="7" id="KW-0285">Flavoprotein</keyword>
<keyword evidence="10" id="KW-0560">Oxidoreductase</keyword>
<evidence type="ECO:0000259" key="15">
    <source>
        <dbReference type="Pfam" id="PF02910"/>
    </source>
</evidence>
<dbReference type="InterPro" id="IPR037099">
    <property type="entry name" value="Fum_R/Succ_DH_flav-like_C_sf"/>
</dbReference>
<dbReference type="InterPro" id="IPR003953">
    <property type="entry name" value="FAD-dep_OxRdtase_2_FAD-bd"/>
</dbReference>
<evidence type="ECO:0000256" key="3">
    <source>
        <dbReference type="ARBA" id="ARBA00008040"/>
    </source>
</evidence>
<organism evidence="16 17">
    <name type="scientific">Thermostaphylospora chromogena</name>
    <dbReference type="NCBI Taxonomy" id="35622"/>
    <lineage>
        <taxon>Bacteria</taxon>
        <taxon>Bacillati</taxon>
        <taxon>Actinomycetota</taxon>
        <taxon>Actinomycetes</taxon>
        <taxon>Streptosporangiales</taxon>
        <taxon>Thermomonosporaceae</taxon>
        <taxon>Thermostaphylospora</taxon>
    </lineage>
</organism>
<evidence type="ECO:0000259" key="14">
    <source>
        <dbReference type="Pfam" id="PF00890"/>
    </source>
</evidence>
<evidence type="ECO:0000256" key="2">
    <source>
        <dbReference type="ARBA" id="ARBA00004413"/>
    </source>
</evidence>
<dbReference type="GO" id="GO:0050660">
    <property type="term" value="F:flavin adenine dinucleotide binding"/>
    <property type="evidence" value="ECO:0007669"/>
    <property type="project" value="TreeGrafter"/>
</dbReference>
<dbReference type="InterPro" id="IPR011280">
    <property type="entry name" value="Succ_DH/Fum_Rdt_flav_su"/>
</dbReference>
<dbReference type="InterPro" id="IPR030664">
    <property type="entry name" value="SdhA/FrdA/AprA"/>
</dbReference>
<evidence type="ECO:0000256" key="11">
    <source>
        <dbReference type="ARBA" id="ARBA00023136"/>
    </source>
</evidence>
<comment type="subcellular location">
    <subcellularLocation>
        <location evidence="2">Cell membrane</location>
        <topology evidence="2">Peripheral membrane protein</topology>
        <orientation evidence="2">Cytoplasmic side</orientation>
    </subcellularLocation>
</comment>
<dbReference type="SUPFAM" id="SSF51905">
    <property type="entry name" value="FAD/NAD(P)-binding domain"/>
    <property type="match status" value="1"/>
</dbReference>
<dbReference type="AlphaFoldDB" id="A0A1H1B228"/>
<keyword evidence="5" id="KW-0813">Transport</keyword>
<dbReference type="FunFam" id="1.20.58.100:FF:000003">
    <property type="entry name" value="Succinate dehydrogenase flavoprotein subunit"/>
    <property type="match status" value="1"/>
</dbReference>
<dbReference type="InterPro" id="IPR027477">
    <property type="entry name" value="Succ_DH/fumarate_Rdtase_cat_sf"/>
</dbReference>
<dbReference type="EMBL" id="FNKK01000002">
    <property type="protein sequence ID" value="SDQ46018.1"/>
    <property type="molecule type" value="Genomic_DNA"/>
</dbReference>
<dbReference type="Gene3D" id="1.20.58.100">
    <property type="entry name" value="Fumarate reductase/succinate dehydrogenase flavoprotein-like, C-terminal domain"/>
    <property type="match status" value="1"/>
</dbReference>
<dbReference type="RefSeq" id="WP_093257767.1">
    <property type="nucleotide sequence ID" value="NZ_FNKK01000002.1"/>
</dbReference>
<keyword evidence="8" id="KW-0274">FAD</keyword>
<dbReference type="GO" id="GO:0009061">
    <property type="term" value="P:anaerobic respiration"/>
    <property type="evidence" value="ECO:0007669"/>
    <property type="project" value="TreeGrafter"/>
</dbReference>
<evidence type="ECO:0000256" key="1">
    <source>
        <dbReference type="ARBA" id="ARBA00001974"/>
    </source>
</evidence>
<evidence type="ECO:0000256" key="6">
    <source>
        <dbReference type="ARBA" id="ARBA00022475"/>
    </source>
</evidence>
<keyword evidence="9" id="KW-0249">Electron transport</keyword>
<name>A0A1H1B228_9ACTN</name>
<feature type="active site" description="Proton acceptor" evidence="13">
    <location>
        <position position="336"/>
    </location>
</feature>
<dbReference type="PANTHER" id="PTHR11632:SF53">
    <property type="entry name" value="SUCCINATE DEHYDROGENASE FLAVOPROTEIN SUBUNIT"/>
    <property type="match status" value="1"/>
</dbReference>
<dbReference type="GO" id="GO:0009055">
    <property type="term" value="F:electron transfer activity"/>
    <property type="evidence" value="ECO:0007669"/>
    <property type="project" value="TreeGrafter"/>
</dbReference>
<dbReference type="SUPFAM" id="SSF56425">
    <property type="entry name" value="Succinate dehydrogenase/fumarate reductase flavoprotein, catalytic domain"/>
    <property type="match status" value="1"/>
</dbReference>
<dbReference type="Gene3D" id="3.50.50.60">
    <property type="entry name" value="FAD/NAD(P)-binding domain"/>
    <property type="match status" value="1"/>
</dbReference>
<dbReference type="Pfam" id="PF02910">
    <property type="entry name" value="Succ_DH_flav_C"/>
    <property type="match status" value="1"/>
</dbReference>
<evidence type="ECO:0000256" key="4">
    <source>
        <dbReference type="ARBA" id="ARBA00012792"/>
    </source>
</evidence>
<dbReference type="SUPFAM" id="SSF46977">
    <property type="entry name" value="Succinate dehydrogenase/fumarate reductase flavoprotein C-terminal domain"/>
    <property type="match status" value="1"/>
</dbReference>
<dbReference type="FunFam" id="3.90.700.10:FF:000006">
    <property type="entry name" value="Succinate dehydrogenase flavoprotein subunit"/>
    <property type="match status" value="1"/>
</dbReference>
<dbReference type="InterPro" id="IPR015939">
    <property type="entry name" value="Fum_Rdtase/Succ_DH_flav-like_C"/>
</dbReference>
<keyword evidence="11" id="KW-0472">Membrane</keyword>
<proteinExistence type="inferred from homology"/>